<gene>
    <name evidence="2" type="ORF">DU428_02360</name>
</gene>
<dbReference type="OrthoDB" id="163809at2"/>
<protein>
    <recommendedName>
        <fullName evidence="4">DUF4402 domain-containing protein</fullName>
    </recommendedName>
</protein>
<evidence type="ECO:0000313" key="3">
    <source>
        <dbReference type="Proteomes" id="UP000252249"/>
    </source>
</evidence>
<dbReference type="RefSeq" id="WP_072348021.1">
    <property type="nucleotide sequence ID" value="NZ_JAWWDI010000017.1"/>
</dbReference>
<evidence type="ECO:0000313" key="2">
    <source>
        <dbReference type="EMBL" id="RCU58241.1"/>
    </source>
</evidence>
<dbReference type="EMBL" id="QPIG01000001">
    <property type="protein sequence ID" value="RCU58241.1"/>
    <property type="molecule type" value="Genomic_DNA"/>
</dbReference>
<feature type="chain" id="PRO_5016745054" description="DUF4402 domain-containing protein" evidence="1">
    <location>
        <begin position="19"/>
        <end position="141"/>
    </location>
</feature>
<reference evidence="2 3" key="1">
    <citation type="submission" date="2018-07" db="EMBL/GenBank/DDBJ databases">
        <title>Oceanihabitans testaceum sp. nov., isolated from marine sediment.</title>
        <authorList>
            <person name="Li C.-M."/>
        </authorList>
    </citation>
    <scope>NUCLEOTIDE SEQUENCE [LARGE SCALE GENOMIC DNA]</scope>
    <source>
        <strain evidence="2 3">S9-10</strain>
    </source>
</reference>
<evidence type="ECO:0008006" key="4">
    <source>
        <dbReference type="Google" id="ProtNLM"/>
    </source>
</evidence>
<proteinExistence type="predicted"/>
<evidence type="ECO:0000256" key="1">
    <source>
        <dbReference type="SAM" id="SignalP"/>
    </source>
</evidence>
<keyword evidence="1" id="KW-0732">Signal</keyword>
<sequence>MKPILFFVAIIFSSFSFAQDTTSVKRVEAPIIVSKLYLGEAMLFEDLEVRFVEVVEDSRCPKNVNCIWAGEVTILVEVYRDSKKIAERKLTISPTNSMENLLGNIFASEEISISGINIMPYPVAGQKPAKEDYYLQLEYRN</sequence>
<comment type="caution">
    <text evidence="2">The sequence shown here is derived from an EMBL/GenBank/DDBJ whole genome shotgun (WGS) entry which is preliminary data.</text>
</comment>
<feature type="signal peptide" evidence="1">
    <location>
        <begin position="1"/>
        <end position="18"/>
    </location>
</feature>
<keyword evidence="3" id="KW-1185">Reference proteome</keyword>
<dbReference type="Proteomes" id="UP000252249">
    <property type="component" value="Unassembled WGS sequence"/>
</dbReference>
<accession>A0A368PAI8</accession>
<name>A0A368PAI8_9FLAO</name>
<dbReference type="AlphaFoldDB" id="A0A368PAI8"/>
<organism evidence="2 3">
    <name type="scientific">Oceanihabitans sediminis</name>
    <dbReference type="NCBI Taxonomy" id="1812012"/>
    <lineage>
        <taxon>Bacteria</taxon>
        <taxon>Pseudomonadati</taxon>
        <taxon>Bacteroidota</taxon>
        <taxon>Flavobacteriia</taxon>
        <taxon>Flavobacteriales</taxon>
        <taxon>Flavobacteriaceae</taxon>
        <taxon>Oceanihabitans</taxon>
    </lineage>
</organism>